<keyword evidence="8" id="KW-1185">Reference proteome</keyword>
<name>A0A1G7A048_9PROT</name>
<accession>A0A1G7A048</accession>
<feature type="transmembrane region" description="Helical" evidence="6">
    <location>
        <begin position="18"/>
        <end position="39"/>
    </location>
</feature>
<comment type="similarity">
    <text evidence="2">Belongs to the TspO/BZRP family.</text>
</comment>
<evidence type="ECO:0000313" key="7">
    <source>
        <dbReference type="EMBL" id="SDE07276.1"/>
    </source>
</evidence>
<comment type="subcellular location">
    <subcellularLocation>
        <location evidence="1">Membrane</location>
        <topology evidence="1">Multi-pass membrane protein</topology>
    </subcellularLocation>
</comment>
<reference evidence="7 8" key="1">
    <citation type="submission" date="2016-10" db="EMBL/GenBank/DDBJ databases">
        <authorList>
            <person name="de Groot N.N."/>
        </authorList>
    </citation>
    <scope>NUCLEOTIDE SEQUENCE [LARGE SCALE GENOMIC DNA]</scope>
    <source>
        <strain evidence="7 8">ATCC 700224</strain>
    </source>
</reference>
<gene>
    <name evidence="7" type="ORF">SAMN05421720_10385</name>
</gene>
<dbReference type="Pfam" id="PF03073">
    <property type="entry name" value="TspO_MBR"/>
    <property type="match status" value="1"/>
</dbReference>
<dbReference type="STRING" id="69960.SAMN05421720_10385"/>
<dbReference type="InterPro" id="IPR004307">
    <property type="entry name" value="TspO_MBR"/>
</dbReference>
<dbReference type="FunFam" id="1.20.1260.100:FF:000001">
    <property type="entry name" value="translocator protein 2"/>
    <property type="match status" value="1"/>
</dbReference>
<evidence type="ECO:0000256" key="6">
    <source>
        <dbReference type="SAM" id="Phobius"/>
    </source>
</evidence>
<protein>
    <submittedName>
        <fullName evidence="7">Tryptophan-rich sensory protein</fullName>
    </submittedName>
</protein>
<dbReference type="OrthoDB" id="9795496at2"/>
<dbReference type="GO" id="GO:0033013">
    <property type="term" value="P:tetrapyrrole metabolic process"/>
    <property type="evidence" value="ECO:0007669"/>
    <property type="project" value="UniProtKB-ARBA"/>
</dbReference>
<dbReference type="Proteomes" id="UP000199412">
    <property type="component" value="Unassembled WGS sequence"/>
</dbReference>
<dbReference type="Gene3D" id="1.20.1260.100">
    <property type="entry name" value="TspO/MBR protein"/>
    <property type="match status" value="1"/>
</dbReference>
<dbReference type="EMBL" id="FNAP01000003">
    <property type="protein sequence ID" value="SDE07276.1"/>
    <property type="molecule type" value="Genomic_DNA"/>
</dbReference>
<evidence type="ECO:0000256" key="3">
    <source>
        <dbReference type="ARBA" id="ARBA00022692"/>
    </source>
</evidence>
<feature type="transmembrane region" description="Helical" evidence="6">
    <location>
        <begin position="92"/>
        <end position="112"/>
    </location>
</feature>
<dbReference type="AlphaFoldDB" id="A0A1G7A048"/>
<dbReference type="InterPro" id="IPR038330">
    <property type="entry name" value="TspO/MBR-related_sf"/>
</dbReference>
<sequence length="178" mass="19360">MTTEAMAQEGKKMGGGSVVIPLLGILIWIGVVGGVGNQVTVLSDWYYGLAQPDFKPPDWAFPAGWSLIYLCTAASAVLAWQRAPSNGARGTLVMAYIFSAGANILWSYLFFTLQRPDWALAEVLVLWLSVLTLIIETARCDRIAAWWLMPHLAWVSFAALLNAGVWWLNAPFTGVAAG</sequence>
<keyword evidence="3 6" id="KW-0812">Transmembrane</keyword>
<dbReference type="CDD" id="cd15904">
    <property type="entry name" value="TSPO_MBR"/>
    <property type="match status" value="1"/>
</dbReference>
<evidence type="ECO:0000256" key="2">
    <source>
        <dbReference type="ARBA" id="ARBA00007524"/>
    </source>
</evidence>
<feature type="transmembrane region" description="Helical" evidence="6">
    <location>
        <begin position="147"/>
        <end position="168"/>
    </location>
</feature>
<evidence type="ECO:0000256" key="5">
    <source>
        <dbReference type="ARBA" id="ARBA00023136"/>
    </source>
</evidence>
<proteinExistence type="inferred from homology"/>
<evidence type="ECO:0000313" key="8">
    <source>
        <dbReference type="Proteomes" id="UP000199412"/>
    </source>
</evidence>
<organism evidence="7 8">
    <name type="scientific">Rhodospira trueperi</name>
    <dbReference type="NCBI Taxonomy" id="69960"/>
    <lineage>
        <taxon>Bacteria</taxon>
        <taxon>Pseudomonadati</taxon>
        <taxon>Pseudomonadota</taxon>
        <taxon>Alphaproteobacteria</taxon>
        <taxon>Rhodospirillales</taxon>
        <taxon>Rhodospirillaceae</taxon>
        <taxon>Rhodospira</taxon>
    </lineage>
</organism>
<dbReference type="PIRSF" id="PIRSF005859">
    <property type="entry name" value="PBR"/>
    <property type="match status" value="1"/>
</dbReference>
<feature type="transmembrane region" description="Helical" evidence="6">
    <location>
        <begin position="59"/>
        <end position="80"/>
    </location>
</feature>
<feature type="transmembrane region" description="Helical" evidence="6">
    <location>
        <begin position="118"/>
        <end position="135"/>
    </location>
</feature>
<dbReference type="RefSeq" id="WP_092783486.1">
    <property type="nucleotide sequence ID" value="NZ_FNAP01000003.1"/>
</dbReference>
<keyword evidence="4 6" id="KW-1133">Transmembrane helix</keyword>
<evidence type="ECO:0000256" key="4">
    <source>
        <dbReference type="ARBA" id="ARBA00022989"/>
    </source>
</evidence>
<dbReference type="PANTHER" id="PTHR10057">
    <property type="entry name" value="PERIPHERAL-TYPE BENZODIAZEPINE RECEPTOR"/>
    <property type="match status" value="1"/>
</dbReference>
<dbReference type="GO" id="GO:0016020">
    <property type="term" value="C:membrane"/>
    <property type="evidence" value="ECO:0007669"/>
    <property type="project" value="UniProtKB-SubCell"/>
</dbReference>
<dbReference type="PANTHER" id="PTHR10057:SF0">
    <property type="entry name" value="TRANSLOCATOR PROTEIN"/>
    <property type="match status" value="1"/>
</dbReference>
<keyword evidence="5 6" id="KW-0472">Membrane</keyword>
<evidence type="ECO:0000256" key="1">
    <source>
        <dbReference type="ARBA" id="ARBA00004141"/>
    </source>
</evidence>